<dbReference type="EnsemblMetazoa" id="HelroT65972">
    <property type="protein sequence ID" value="HelroP65972"/>
    <property type="gene ID" value="HelroG65972"/>
</dbReference>
<dbReference type="EMBL" id="KB096742">
    <property type="protein sequence ID" value="ESO02036.1"/>
    <property type="molecule type" value="Genomic_DNA"/>
</dbReference>
<evidence type="ECO:0000313" key="7">
    <source>
        <dbReference type="EnsemblMetazoa" id="HelroP65972"/>
    </source>
</evidence>
<evidence type="ECO:0000313" key="8">
    <source>
        <dbReference type="Proteomes" id="UP000015101"/>
    </source>
</evidence>
<dbReference type="PANTHER" id="PTHR13112:SF0">
    <property type="entry name" value="FI21285P1"/>
    <property type="match status" value="1"/>
</dbReference>
<evidence type="ECO:0000256" key="1">
    <source>
        <dbReference type="ARBA" id="ARBA00004123"/>
    </source>
</evidence>
<dbReference type="KEGG" id="hro:HELRODRAFT_65972"/>
<keyword evidence="4" id="KW-0539">Nucleus</keyword>
<evidence type="ECO:0000259" key="5">
    <source>
        <dbReference type="Pfam" id="PF03467"/>
    </source>
</evidence>
<comment type="similarity">
    <text evidence="2">Belongs to the RENT3 family.</text>
</comment>
<proteinExistence type="inferred from homology"/>
<dbReference type="InterPro" id="IPR039722">
    <property type="entry name" value="Upf3"/>
</dbReference>
<reference evidence="7" key="3">
    <citation type="submission" date="2015-06" db="UniProtKB">
        <authorList>
            <consortium name="EnsemblMetazoa"/>
        </authorList>
    </citation>
    <scope>IDENTIFICATION</scope>
</reference>
<dbReference type="Proteomes" id="UP000015101">
    <property type="component" value="Unassembled WGS sequence"/>
</dbReference>
<dbReference type="GeneID" id="20213853"/>
<dbReference type="InterPro" id="IPR005120">
    <property type="entry name" value="UPF3_dom"/>
</dbReference>
<dbReference type="SUPFAM" id="SSF54928">
    <property type="entry name" value="RNA-binding domain, RBD"/>
    <property type="match status" value="1"/>
</dbReference>
<dbReference type="Gene3D" id="3.30.70.330">
    <property type="match status" value="1"/>
</dbReference>
<protein>
    <recommendedName>
        <fullName evidence="5">UPF3 domain-containing protein</fullName>
    </recommendedName>
</protein>
<reference evidence="8" key="1">
    <citation type="submission" date="2012-12" db="EMBL/GenBank/DDBJ databases">
        <authorList>
            <person name="Hellsten U."/>
            <person name="Grimwood J."/>
            <person name="Chapman J.A."/>
            <person name="Shapiro H."/>
            <person name="Aerts A."/>
            <person name="Otillar R.P."/>
            <person name="Terry A.Y."/>
            <person name="Boore J.L."/>
            <person name="Simakov O."/>
            <person name="Marletaz F."/>
            <person name="Cho S.-J."/>
            <person name="Edsinger-Gonzales E."/>
            <person name="Havlak P."/>
            <person name="Kuo D.-H."/>
            <person name="Larsson T."/>
            <person name="Lv J."/>
            <person name="Arendt D."/>
            <person name="Savage R."/>
            <person name="Osoegawa K."/>
            <person name="de Jong P."/>
            <person name="Lindberg D.R."/>
            <person name="Seaver E.C."/>
            <person name="Weisblat D.A."/>
            <person name="Putnam N.H."/>
            <person name="Grigoriev I.V."/>
            <person name="Rokhsar D.S."/>
        </authorList>
    </citation>
    <scope>NUCLEOTIDE SEQUENCE</scope>
</reference>
<reference evidence="6 8" key="2">
    <citation type="journal article" date="2013" name="Nature">
        <title>Insights into bilaterian evolution from three spiralian genomes.</title>
        <authorList>
            <person name="Simakov O."/>
            <person name="Marletaz F."/>
            <person name="Cho S.J."/>
            <person name="Edsinger-Gonzales E."/>
            <person name="Havlak P."/>
            <person name="Hellsten U."/>
            <person name="Kuo D.H."/>
            <person name="Larsson T."/>
            <person name="Lv J."/>
            <person name="Arendt D."/>
            <person name="Savage R."/>
            <person name="Osoegawa K."/>
            <person name="de Jong P."/>
            <person name="Grimwood J."/>
            <person name="Chapman J.A."/>
            <person name="Shapiro H."/>
            <person name="Aerts A."/>
            <person name="Otillar R.P."/>
            <person name="Terry A.Y."/>
            <person name="Boore J.L."/>
            <person name="Grigoriev I.V."/>
            <person name="Lindberg D.R."/>
            <person name="Seaver E.C."/>
            <person name="Weisblat D.A."/>
            <person name="Putnam N.H."/>
            <person name="Rokhsar D.S."/>
        </authorList>
    </citation>
    <scope>NUCLEOTIDE SEQUENCE</scope>
</reference>
<feature type="domain" description="UPF3" evidence="5">
    <location>
        <begin position="2"/>
        <end position="101"/>
    </location>
</feature>
<keyword evidence="8" id="KW-1185">Reference proteome</keyword>
<dbReference type="AlphaFoldDB" id="T1FYF5"/>
<dbReference type="InterPro" id="IPR035979">
    <property type="entry name" value="RBD_domain_sf"/>
</dbReference>
<dbReference type="EMBL" id="AMQM01000776">
    <property type="status" value="NOT_ANNOTATED_CDS"/>
    <property type="molecule type" value="Genomic_DNA"/>
</dbReference>
<dbReference type="GO" id="GO:0000184">
    <property type="term" value="P:nuclear-transcribed mRNA catabolic process, nonsense-mediated decay"/>
    <property type="evidence" value="ECO:0007669"/>
    <property type="project" value="UniProtKB-KW"/>
</dbReference>
<dbReference type="Pfam" id="PF03467">
    <property type="entry name" value="Smg4_UPF3"/>
    <property type="match status" value="1"/>
</dbReference>
<evidence type="ECO:0000313" key="6">
    <source>
        <dbReference type="EMBL" id="ESO02036.1"/>
    </source>
</evidence>
<keyword evidence="3" id="KW-0866">Nonsense-mediated mRNA decay</keyword>
<dbReference type="CDD" id="cd12455">
    <property type="entry name" value="RRM_like_Smg4_UPF3"/>
    <property type="match status" value="1"/>
</dbReference>
<name>T1FYF5_HELRO</name>
<organism evidence="7 8">
    <name type="scientific">Helobdella robusta</name>
    <name type="common">Californian leech</name>
    <dbReference type="NCBI Taxonomy" id="6412"/>
    <lineage>
        <taxon>Eukaryota</taxon>
        <taxon>Metazoa</taxon>
        <taxon>Spiralia</taxon>
        <taxon>Lophotrochozoa</taxon>
        <taxon>Annelida</taxon>
        <taxon>Clitellata</taxon>
        <taxon>Hirudinea</taxon>
        <taxon>Rhynchobdellida</taxon>
        <taxon>Glossiphoniidae</taxon>
        <taxon>Helobdella</taxon>
    </lineage>
</organism>
<evidence type="ECO:0000256" key="2">
    <source>
        <dbReference type="ARBA" id="ARBA00005991"/>
    </source>
</evidence>
<dbReference type="PANTHER" id="PTHR13112">
    <property type="entry name" value="UPF3 REGULATOR OF NONSENSE TRANSCRIPTS-LIKE PROTEIN"/>
    <property type="match status" value="1"/>
</dbReference>
<dbReference type="RefSeq" id="XP_009019444.1">
    <property type="nucleotide sequence ID" value="XM_009021196.1"/>
</dbReference>
<dbReference type="OMA" id="IERADWF"/>
<dbReference type="GO" id="GO:0003676">
    <property type="term" value="F:nucleic acid binding"/>
    <property type="evidence" value="ECO:0007669"/>
    <property type="project" value="InterPro"/>
</dbReference>
<evidence type="ECO:0000256" key="4">
    <source>
        <dbReference type="ARBA" id="ARBA00023242"/>
    </source>
</evidence>
<dbReference type="STRING" id="6412.T1FYF5"/>
<dbReference type="CTD" id="20213853"/>
<dbReference type="eggNOG" id="KOG1295">
    <property type="taxonomic scope" value="Eukaryota"/>
</dbReference>
<gene>
    <name evidence="7" type="primary">20213853</name>
    <name evidence="6" type="ORF">HELRODRAFT_65972</name>
</gene>
<sequence length="108" mass="12424">QIVVRRLPSTMTSENFMQFVAPLGLYDYYYFVQGSVSGDPFSRAYINFVNLTDLWLFKDKFDGYIFLNDKGSEFPAVVEYAPFHKISSGKQKVDHRVASIATGIQLFY</sequence>
<dbReference type="HOGENOM" id="CLU_2243269_0_0_1"/>
<dbReference type="InterPro" id="IPR012677">
    <property type="entry name" value="Nucleotide-bd_a/b_plait_sf"/>
</dbReference>
<accession>T1FYF5</accession>
<dbReference type="OrthoDB" id="18087at2759"/>
<comment type="subcellular location">
    <subcellularLocation>
        <location evidence="1">Nucleus</location>
    </subcellularLocation>
</comment>
<evidence type="ECO:0000256" key="3">
    <source>
        <dbReference type="ARBA" id="ARBA00023161"/>
    </source>
</evidence>
<dbReference type="GO" id="GO:0005634">
    <property type="term" value="C:nucleus"/>
    <property type="evidence" value="ECO:0007669"/>
    <property type="project" value="UniProtKB-SubCell"/>
</dbReference>
<dbReference type="InParanoid" id="T1FYF5"/>